<keyword evidence="2" id="KW-1185">Reference proteome</keyword>
<feature type="non-terminal residue" evidence="1">
    <location>
        <position position="46"/>
    </location>
</feature>
<gene>
    <name evidence="1" type="ORF">CALMAC_LOCUS428</name>
</gene>
<evidence type="ECO:0008006" key="3">
    <source>
        <dbReference type="Google" id="ProtNLM"/>
    </source>
</evidence>
<dbReference type="Proteomes" id="UP000410492">
    <property type="component" value="Unassembled WGS sequence"/>
</dbReference>
<proteinExistence type="predicted"/>
<dbReference type="EMBL" id="CAACVG010000459">
    <property type="protein sequence ID" value="VEN34131.1"/>
    <property type="molecule type" value="Genomic_DNA"/>
</dbReference>
<evidence type="ECO:0000313" key="2">
    <source>
        <dbReference type="Proteomes" id="UP000410492"/>
    </source>
</evidence>
<evidence type="ECO:0000313" key="1">
    <source>
        <dbReference type="EMBL" id="VEN34131.1"/>
    </source>
</evidence>
<dbReference type="AlphaFoldDB" id="A0A653BF22"/>
<dbReference type="OrthoDB" id="6801428at2759"/>
<organism evidence="1 2">
    <name type="scientific">Callosobruchus maculatus</name>
    <name type="common">Southern cowpea weevil</name>
    <name type="synonym">Pulse bruchid</name>
    <dbReference type="NCBI Taxonomy" id="64391"/>
    <lineage>
        <taxon>Eukaryota</taxon>
        <taxon>Metazoa</taxon>
        <taxon>Ecdysozoa</taxon>
        <taxon>Arthropoda</taxon>
        <taxon>Hexapoda</taxon>
        <taxon>Insecta</taxon>
        <taxon>Pterygota</taxon>
        <taxon>Neoptera</taxon>
        <taxon>Endopterygota</taxon>
        <taxon>Coleoptera</taxon>
        <taxon>Polyphaga</taxon>
        <taxon>Cucujiformia</taxon>
        <taxon>Chrysomeloidea</taxon>
        <taxon>Chrysomelidae</taxon>
        <taxon>Bruchinae</taxon>
        <taxon>Bruchini</taxon>
        <taxon>Callosobruchus</taxon>
    </lineage>
</organism>
<reference evidence="1 2" key="1">
    <citation type="submission" date="2019-01" db="EMBL/GenBank/DDBJ databases">
        <authorList>
            <person name="Sayadi A."/>
        </authorList>
    </citation>
    <scope>NUCLEOTIDE SEQUENCE [LARGE SCALE GENOMIC DNA]</scope>
</reference>
<accession>A0A653BF22</accession>
<protein>
    <recommendedName>
        <fullName evidence="3">BED-type domain-containing protein</fullName>
    </recommendedName>
</protein>
<sequence length="46" mass="5536">MPKVKPTVDEWIRDYAELKYENNKLICRACIKVINSEKKYNIIQHV</sequence>
<name>A0A653BF22_CALMS</name>